<evidence type="ECO:0000313" key="3">
    <source>
        <dbReference type="Proteomes" id="UP001054902"/>
    </source>
</evidence>
<keyword evidence="1" id="KW-0812">Transmembrane</keyword>
<feature type="transmembrane region" description="Helical" evidence="1">
    <location>
        <begin position="52"/>
        <end position="69"/>
    </location>
</feature>
<feature type="transmembrane region" description="Helical" evidence="1">
    <location>
        <begin position="114"/>
        <end position="134"/>
    </location>
</feature>
<accession>A0AAD3H0R3</accession>
<protein>
    <submittedName>
        <fullName evidence="2">Uncharacterized protein</fullName>
    </submittedName>
</protein>
<evidence type="ECO:0000313" key="2">
    <source>
        <dbReference type="EMBL" id="GFH46397.1"/>
    </source>
</evidence>
<keyword evidence="3" id="KW-1185">Reference proteome</keyword>
<evidence type="ECO:0000256" key="1">
    <source>
        <dbReference type="SAM" id="Phobius"/>
    </source>
</evidence>
<feature type="transmembrane region" description="Helical" evidence="1">
    <location>
        <begin position="186"/>
        <end position="205"/>
    </location>
</feature>
<name>A0AAD3H0R3_9STRA</name>
<keyword evidence="1" id="KW-1133">Transmembrane helix</keyword>
<sequence>MIMTAVHSFYTIIMNYDQKIPREISWAIIILEDLISVYKDPDTRDLPPFMKFRVYASGFCMFFILKFFLDENFSYFVYLLKLGLPAFFSTEKAIEDHDESIRRDSVTPLYMNRAGMVASAFGSYGLALWWFSSIEKGEILSLEKSITAFGIFYATSTTLHMINILFKRNFHKQVEEVVKINWNLIYMDMVLDFIFAYLLLCPLVNK</sequence>
<keyword evidence="1" id="KW-0472">Membrane</keyword>
<gene>
    <name evidence="2" type="ORF">CTEN210_02871</name>
</gene>
<proteinExistence type="predicted"/>
<dbReference type="AlphaFoldDB" id="A0AAD3H0R3"/>
<dbReference type="EMBL" id="BLLK01000022">
    <property type="protein sequence ID" value="GFH46397.1"/>
    <property type="molecule type" value="Genomic_DNA"/>
</dbReference>
<reference evidence="2 3" key="1">
    <citation type="journal article" date="2021" name="Sci. Rep.">
        <title>The genome of the diatom Chaetoceros tenuissimus carries an ancient integrated fragment of an extant virus.</title>
        <authorList>
            <person name="Hongo Y."/>
            <person name="Kimura K."/>
            <person name="Takaki Y."/>
            <person name="Yoshida Y."/>
            <person name="Baba S."/>
            <person name="Kobayashi G."/>
            <person name="Nagasaki K."/>
            <person name="Hano T."/>
            <person name="Tomaru Y."/>
        </authorList>
    </citation>
    <scope>NUCLEOTIDE SEQUENCE [LARGE SCALE GENOMIC DNA]</scope>
    <source>
        <strain evidence="2 3">NIES-3715</strain>
    </source>
</reference>
<organism evidence="2 3">
    <name type="scientific">Chaetoceros tenuissimus</name>
    <dbReference type="NCBI Taxonomy" id="426638"/>
    <lineage>
        <taxon>Eukaryota</taxon>
        <taxon>Sar</taxon>
        <taxon>Stramenopiles</taxon>
        <taxon>Ochrophyta</taxon>
        <taxon>Bacillariophyta</taxon>
        <taxon>Coscinodiscophyceae</taxon>
        <taxon>Chaetocerotophycidae</taxon>
        <taxon>Chaetocerotales</taxon>
        <taxon>Chaetocerotaceae</taxon>
        <taxon>Chaetoceros</taxon>
    </lineage>
</organism>
<feature type="transmembrane region" description="Helical" evidence="1">
    <location>
        <begin position="146"/>
        <end position="166"/>
    </location>
</feature>
<dbReference type="Proteomes" id="UP001054902">
    <property type="component" value="Unassembled WGS sequence"/>
</dbReference>
<comment type="caution">
    <text evidence="2">The sequence shown here is derived from an EMBL/GenBank/DDBJ whole genome shotgun (WGS) entry which is preliminary data.</text>
</comment>